<comment type="caution">
    <text evidence="1">The sequence shown here is derived from an EMBL/GenBank/DDBJ whole genome shotgun (WGS) entry which is preliminary data.</text>
</comment>
<name>A0A8S3R4M4_MYTED</name>
<sequence>MERDHPNLVQHSQIHTQALRANGDISLILRVGLKIPVNEIIAVEKYVSGYACKGNEPTGAVADLFNDMVNSVDETTGSTTKSLCTKLLMGTVKRDISAVETSFELSALPIYRSNVERANNAAQNGLLDDESDDDNSEFENICQPEWIQVIKTNSEFIDNSEFKFDDGGPDYSWSVTKYKYPADLGVKFIENLKIEEGIFVDELSFNTDINISSLNEDQMLPSI</sequence>
<organism evidence="1 2">
    <name type="scientific">Mytilus edulis</name>
    <name type="common">Blue mussel</name>
    <dbReference type="NCBI Taxonomy" id="6550"/>
    <lineage>
        <taxon>Eukaryota</taxon>
        <taxon>Metazoa</taxon>
        <taxon>Spiralia</taxon>
        <taxon>Lophotrochozoa</taxon>
        <taxon>Mollusca</taxon>
        <taxon>Bivalvia</taxon>
        <taxon>Autobranchia</taxon>
        <taxon>Pteriomorphia</taxon>
        <taxon>Mytilida</taxon>
        <taxon>Mytiloidea</taxon>
        <taxon>Mytilidae</taxon>
        <taxon>Mytilinae</taxon>
        <taxon>Mytilus</taxon>
    </lineage>
</organism>
<keyword evidence="2" id="KW-1185">Reference proteome</keyword>
<reference evidence="1" key="1">
    <citation type="submission" date="2021-03" db="EMBL/GenBank/DDBJ databases">
        <authorList>
            <person name="Bekaert M."/>
        </authorList>
    </citation>
    <scope>NUCLEOTIDE SEQUENCE</scope>
</reference>
<evidence type="ECO:0000313" key="2">
    <source>
        <dbReference type="Proteomes" id="UP000683360"/>
    </source>
</evidence>
<proteinExistence type="predicted"/>
<dbReference type="EMBL" id="CAJPWZ010000866">
    <property type="protein sequence ID" value="CAG2201789.1"/>
    <property type="molecule type" value="Genomic_DNA"/>
</dbReference>
<protein>
    <submittedName>
        <fullName evidence="1">Uncharacterized protein</fullName>
    </submittedName>
</protein>
<gene>
    <name evidence="1" type="ORF">MEDL_16374</name>
</gene>
<dbReference type="Proteomes" id="UP000683360">
    <property type="component" value="Unassembled WGS sequence"/>
</dbReference>
<dbReference type="OrthoDB" id="10244168at2759"/>
<dbReference type="AlphaFoldDB" id="A0A8S3R4M4"/>
<evidence type="ECO:0000313" key="1">
    <source>
        <dbReference type="EMBL" id="CAG2201789.1"/>
    </source>
</evidence>
<accession>A0A8S3R4M4</accession>